<dbReference type="SUPFAM" id="SSF52467">
    <property type="entry name" value="DHS-like NAD/FAD-binding domain"/>
    <property type="match status" value="1"/>
</dbReference>
<dbReference type="CDD" id="cd07035">
    <property type="entry name" value="TPP_PYR_POX_like"/>
    <property type="match status" value="1"/>
</dbReference>
<dbReference type="GO" id="GO:0000287">
    <property type="term" value="F:magnesium ion binding"/>
    <property type="evidence" value="ECO:0007669"/>
    <property type="project" value="InterPro"/>
</dbReference>
<evidence type="ECO:0000259" key="5">
    <source>
        <dbReference type="Pfam" id="PF02775"/>
    </source>
</evidence>
<feature type="domain" description="Thiamine pyrophosphate enzyme N-terminal TPP-binding" evidence="6">
    <location>
        <begin position="1"/>
        <end position="108"/>
    </location>
</feature>
<evidence type="ECO:0000259" key="4">
    <source>
        <dbReference type="Pfam" id="PF00205"/>
    </source>
</evidence>
<organism evidence="7 8">
    <name type="scientific">Marivibrio halodurans</name>
    <dbReference type="NCBI Taxonomy" id="2039722"/>
    <lineage>
        <taxon>Bacteria</taxon>
        <taxon>Pseudomonadati</taxon>
        <taxon>Pseudomonadota</taxon>
        <taxon>Alphaproteobacteria</taxon>
        <taxon>Rhodospirillales</taxon>
        <taxon>Rhodospirillaceae</taxon>
        <taxon>Marivibrio</taxon>
    </lineage>
</organism>
<dbReference type="EMBL" id="JAGMWN010000004">
    <property type="protein sequence ID" value="MBP5857442.1"/>
    <property type="molecule type" value="Genomic_DNA"/>
</dbReference>
<evidence type="ECO:0000313" key="8">
    <source>
        <dbReference type="Proteomes" id="UP000672602"/>
    </source>
</evidence>
<evidence type="ECO:0000259" key="6">
    <source>
        <dbReference type="Pfam" id="PF02776"/>
    </source>
</evidence>
<dbReference type="InterPro" id="IPR011766">
    <property type="entry name" value="TPP_enzyme_TPP-bd"/>
</dbReference>
<dbReference type="InterPro" id="IPR029061">
    <property type="entry name" value="THDP-binding"/>
</dbReference>
<evidence type="ECO:0000313" key="7">
    <source>
        <dbReference type="EMBL" id="MBP5857442.1"/>
    </source>
</evidence>
<dbReference type="GO" id="GO:0050660">
    <property type="term" value="F:flavin adenine dinucleotide binding"/>
    <property type="evidence" value="ECO:0007669"/>
    <property type="project" value="TreeGrafter"/>
</dbReference>
<feature type="domain" description="Thiamine pyrophosphate enzyme TPP-binding" evidence="5">
    <location>
        <begin position="390"/>
        <end position="543"/>
    </location>
</feature>
<feature type="domain" description="Thiamine pyrophosphate enzyme central" evidence="4">
    <location>
        <begin position="195"/>
        <end position="305"/>
    </location>
</feature>
<protein>
    <submittedName>
        <fullName evidence="7">Thiamine pyrophosphate-binding protein</fullName>
    </submittedName>
</protein>
<keyword evidence="2 3" id="KW-0786">Thiamine pyrophosphate</keyword>
<gene>
    <name evidence="7" type="ORF">KAJ83_10520</name>
</gene>
<dbReference type="InterPro" id="IPR012001">
    <property type="entry name" value="Thiamin_PyroP_enz_TPP-bd_dom"/>
</dbReference>
<dbReference type="Gene3D" id="3.40.50.970">
    <property type="match status" value="2"/>
</dbReference>
<dbReference type="GO" id="GO:0009097">
    <property type="term" value="P:isoleucine biosynthetic process"/>
    <property type="evidence" value="ECO:0007669"/>
    <property type="project" value="TreeGrafter"/>
</dbReference>
<reference evidence="7" key="1">
    <citation type="submission" date="2021-04" db="EMBL/GenBank/DDBJ databases">
        <authorList>
            <person name="Zhang D.-C."/>
        </authorList>
    </citation>
    <scope>NUCLEOTIDE SEQUENCE</scope>
    <source>
        <strain evidence="7">CGMCC 1.15697</strain>
    </source>
</reference>
<dbReference type="Pfam" id="PF00205">
    <property type="entry name" value="TPP_enzyme_M"/>
    <property type="match status" value="1"/>
</dbReference>
<evidence type="ECO:0000256" key="2">
    <source>
        <dbReference type="ARBA" id="ARBA00023052"/>
    </source>
</evidence>
<dbReference type="AlphaFoldDB" id="A0A8J7V309"/>
<comment type="caution">
    <text evidence="7">The sequence shown here is derived from an EMBL/GenBank/DDBJ whole genome shotgun (WGS) entry which is preliminary data.</text>
</comment>
<dbReference type="InterPro" id="IPR012000">
    <property type="entry name" value="Thiamin_PyroP_enz_cen_dom"/>
</dbReference>
<proteinExistence type="inferred from homology"/>
<name>A0A8J7V309_9PROT</name>
<dbReference type="GO" id="GO:0005948">
    <property type="term" value="C:acetolactate synthase complex"/>
    <property type="evidence" value="ECO:0007669"/>
    <property type="project" value="TreeGrafter"/>
</dbReference>
<sequence length="563" mass="60530">MAEMLRRLDVDYVALNPGSSFRGLHDSLVNQLGNEKPKMLLCLHEEHAVSIAHGWAKVTGQPMGVILHANVGLMHGAMAIYNAWCDRVPMVILGATGPVAANKRRPWIDWIHTSRDQASIIRPYVKWDDQPATITASLESMARAASVTRTAPHAPTYVCFDVSVQEEQLAGMPELPDPRLYPAPEAPTPSTGQTQQLIERLKVAERPVFMYGRMGRSTEGWDAQVALAEHFGARVVTDIKTGAVFPTQHPLHVGPPSFFLTAPQMKALKDADLIVAFDWVDGAGALRQCETDASVVNVSIDHHLANAWSFDHTGPVRADIHIATTADACVRALADELSLDIDEKVKAAPIEADGPLDTSAVSISMSGFVSALKTGLSGELVTLVRLPLGWDASSWHFNHPMDYLGYDGGAGIGSGPGMLVGAALALQGSERIPVAVLGDGDTMMGVSALWTAARYRVPILVIVCNNRSFYNDEIHQEKVAIARNRPVENKWIGQAITGPDLDFAQMAEAQGLTGIGPVTSVGELAETVRDGVQKVKDGACVVIDARVEAEYASSMSKGMTEEG</sequence>
<dbReference type="Pfam" id="PF02775">
    <property type="entry name" value="TPP_enzyme_C"/>
    <property type="match status" value="1"/>
</dbReference>
<keyword evidence="8" id="KW-1185">Reference proteome</keyword>
<comment type="similarity">
    <text evidence="1 3">Belongs to the TPP enzyme family.</text>
</comment>
<dbReference type="PANTHER" id="PTHR18968:SF13">
    <property type="entry name" value="ACETOLACTATE SYNTHASE CATALYTIC SUBUNIT, MITOCHONDRIAL"/>
    <property type="match status" value="1"/>
</dbReference>
<dbReference type="InterPro" id="IPR045229">
    <property type="entry name" value="TPP_enz"/>
</dbReference>
<dbReference type="Pfam" id="PF02776">
    <property type="entry name" value="TPP_enzyme_N"/>
    <property type="match status" value="1"/>
</dbReference>
<dbReference type="Proteomes" id="UP000672602">
    <property type="component" value="Unassembled WGS sequence"/>
</dbReference>
<dbReference type="InterPro" id="IPR029035">
    <property type="entry name" value="DHS-like_NAD/FAD-binding_dom"/>
</dbReference>
<evidence type="ECO:0000256" key="3">
    <source>
        <dbReference type="RuleBase" id="RU362132"/>
    </source>
</evidence>
<dbReference type="GO" id="GO:0030976">
    <property type="term" value="F:thiamine pyrophosphate binding"/>
    <property type="evidence" value="ECO:0007669"/>
    <property type="project" value="InterPro"/>
</dbReference>
<dbReference type="GO" id="GO:0009099">
    <property type="term" value="P:L-valine biosynthetic process"/>
    <property type="evidence" value="ECO:0007669"/>
    <property type="project" value="TreeGrafter"/>
</dbReference>
<dbReference type="RefSeq" id="WP_210682025.1">
    <property type="nucleotide sequence ID" value="NZ_JAGMWN010000004.1"/>
</dbReference>
<dbReference type="SUPFAM" id="SSF52518">
    <property type="entry name" value="Thiamin diphosphate-binding fold (THDP-binding)"/>
    <property type="match status" value="2"/>
</dbReference>
<dbReference type="PANTHER" id="PTHR18968">
    <property type="entry name" value="THIAMINE PYROPHOSPHATE ENZYMES"/>
    <property type="match status" value="1"/>
</dbReference>
<dbReference type="GO" id="GO:0003984">
    <property type="term" value="F:acetolactate synthase activity"/>
    <property type="evidence" value="ECO:0007669"/>
    <property type="project" value="TreeGrafter"/>
</dbReference>
<accession>A0A8J7V309</accession>
<dbReference type="Gene3D" id="3.40.50.1220">
    <property type="entry name" value="TPP-binding domain"/>
    <property type="match status" value="1"/>
</dbReference>
<evidence type="ECO:0000256" key="1">
    <source>
        <dbReference type="ARBA" id="ARBA00007812"/>
    </source>
</evidence>